<proteinExistence type="predicted"/>
<evidence type="ECO:0000256" key="1">
    <source>
        <dbReference type="SAM" id="Phobius"/>
    </source>
</evidence>
<sequence length="80" mass="9351">MNKIKKHYEELIQKPILTSFIVLTLLAILILGLSMPYYLADFDNIYMNVLAEAHGMIFDILIIGILLFWLRQVGEEKQRI</sequence>
<keyword evidence="1" id="KW-0812">Transmembrane</keyword>
<dbReference type="AlphaFoldDB" id="A0A3B0URY6"/>
<protein>
    <submittedName>
        <fullName evidence="2">Uncharacterized protein</fullName>
    </submittedName>
</protein>
<gene>
    <name evidence="2" type="ORF">MNBD_BACTEROID06-768</name>
</gene>
<feature type="non-terminal residue" evidence="2">
    <location>
        <position position="80"/>
    </location>
</feature>
<feature type="transmembrane region" description="Helical" evidence="1">
    <location>
        <begin position="20"/>
        <end position="39"/>
    </location>
</feature>
<evidence type="ECO:0000313" key="2">
    <source>
        <dbReference type="EMBL" id="VAW27389.1"/>
    </source>
</evidence>
<reference evidence="2" key="1">
    <citation type="submission" date="2018-06" db="EMBL/GenBank/DDBJ databases">
        <authorList>
            <person name="Zhirakovskaya E."/>
        </authorList>
    </citation>
    <scope>NUCLEOTIDE SEQUENCE</scope>
</reference>
<dbReference type="EMBL" id="UOES01000229">
    <property type="protein sequence ID" value="VAW27389.1"/>
    <property type="molecule type" value="Genomic_DNA"/>
</dbReference>
<name>A0A3B0URY6_9ZZZZ</name>
<organism evidence="2">
    <name type="scientific">hydrothermal vent metagenome</name>
    <dbReference type="NCBI Taxonomy" id="652676"/>
    <lineage>
        <taxon>unclassified sequences</taxon>
        <taxon>metagenomes</taxon>
        <taxon>ecological metagenomes</taxon>
    </lineage>
</organism>
<keyword evidence="1" id="KW-0472">Membrane</keyword>
<feature type="transmembrane region" description="Helical" evidence="1">
    <location>
        <begin position="45"/>
        <end position="70"/>
    </location>
</feature>
<accession>A0A3B0URY6</accession>
<keyword evidence="1" id="KW-1133">Transmembrane helix</keyword>